<dbReference type="InterPro" id="IPR041373">
    <property type="entry name" value="RT_RNaseH"/>
</dbReference>
<dbReference type="Gramene" id="EOY16887">
    <property type="protein sequence ID" value="EOY16887"/>
    <property type="gene ID" value="TCM_035825"/>
</dbReference>
<dbReference type="EMBL" id="CM001886">
    <property type="protein sequence ID" value="EOY16887.1"/>
    <property type="molecule type" value="Genomic_DNA"/>
</dbReference>
<keyword evidence="2" id="KW-0548">Nucleotidyltransferase</keyword>
<accession>A0A061FJM6</accession>
<dbReference type="GO" id="GO:0016787">
    <property type="term" value="F:hydrolase activity"/>
    <property type="evidence" value="ECO:0007669"/>
    <property type="project" value="UniProtKB-KW"/>
</dbReference>
<protein>
    <submittedName>
        <fullName evidence="9">Retrotransposon protein, Ty3-gypsy subclass, putative</fullName>
    </submittedName>
</protein>
<evidence type="ECO:0000256" key="3">
    <source>
        <dbReference type="ARBA" id="ARBA00022722"/>
    </source>
</evidence>
<name>A0A061FJM6_THECC</name>
<dbReference type="InterPro" id="IPR012337">
    <property type="entry name" value="RNaseH-like_sf"/>
</dbReference>
<reference evidence="9 10" key="1">
    <citation type="journal article" date="2013" name="Genome Biol.">
        <title>The genome sequence of the most widely cultivated cacao type and its use to identify candidate genes regulating pod color.</title>
        <authorList>
            <person name="Motamayor J.C."/>
            <person name="Mockaitis K."/>
            <person name="Schmutz J."/>
            <person name="Haiminen N."/>
            <person name="Iii D.L."/>
            <person name="Cornejo O."/>
            <person name="Findley S.D."/>
            <person name="Zheng P."/>
            <person name="Utro F."/>
            <person name="Royaert S."/>
            <person name="Saski C."/>
            <person name="Jenkins J."/>
            <person name="Podicheti R."/>
            <person name="Zhao M."/>
            <person name="Scheffler B.E."/>
            <person name="Stack J.C."/>
            <person name="Feltus F.A."/>
            <person name="Mustiga G.M."/>
            <person name="Amores F."/>
            <person name="Phillips W."/>
            <person name="Marelli J.P."/>
            <person name="May G.D."/>
            <person name="Shapiro H."/>
            <person name="Ma J."/>
            <person name="Bustamante C.D."/>
            <person name="Schnell R.J."/>
            <person name="Main D."/>
            <person name="Gilbert D."/>
            <person name="Parida L."/>
            <person name="Kuhn D.N."/>
        </authorList>
    </citation>
    <scope>NUCLEOTIDE SEQUENCE [LARGE SCALE GENOMIC DNA]</scope>
    <source>
        <strain evidence="10">cv. Matina 1-6</strain>
    </source>
</reference>
<dbReference type="Gene3D" id="3.30.420.10">
    <property type="entry name" value="Ribonuclease H-like superfamily/Ribonuclease H"/>
    <property type="match status" value="1"/>
</dbReference>
<proteinExistence type="predicted"/>
<evidence type="ECO:0000313" key="10">
    <source>
        <dbReference type="Proteomes" id="UP000026915"/>
    </source>
</evidence>
<dbReference type="HOGENOM" id="CLU_779397_0_0_1"/>
<evidence type="ECO:0000256" key="1">
    <source>
        <dbReference type="ARBA" id="ARBA00022679"/>
    </source>
</evidence>
<dbReference type="SUPFAM" id="SSF53098">
    <property type="entry name" value="Ribonuclease H-like"/>
    <property type="match status" value="1"/>
</dbReference>
<evidence type="ECO:0000313" key="9">
    <source>
        <dbReference type="EMBL" id="EOY16887.1"/>
    </source>
</evidence>
<dbReference type="PANTHER" id="PTHR34072">
    <property type="entry name" value="ENZYMATIC POLYPROTEIN-RELATED"/>
    <property type="match status" value="1"/>
</dbReference>
<dbReference type="eggNOG" id="KOG0017">
    <property type="taxonomic scope" value="Eukaryota"/>
</dbReference>
<dbReference type="STRING" id="3641.A0A061FJM6"/>
<evidence type="ECO:0000256" key="5">
    <source>
        <dbReference type="ARBA" id="ARBA00022801"/>
    </source>
</evidence>
<dbReference type="OMA" id="STHVIRY"/>
<dbReference type="Proteomes" id="UP000026915">
    <property type="component" value="Chromosome 8"/>
</dbReference>
<dbReference type="InterPro" id="IPR056924">
    <property type="entry name" value="SH3_Tf2-1"/>
</dbReference>
<keyword evidence="5" id="KW-0378">Hydrolase</keyword>
<dbReference type="GO" id="GO:0004519">
    <property type="term" value="F:endonuclease activity"/>
    <property type="evidence" value="ECO:0007669"/>
    <property type="project" value="UniProtKB-KW"/>
</dbReference>
<evidence type="ECO:0000256" key="4">
    <source>
        <dbReference type="ARBA" id="ARBA00022759"/>
    </source>
</evidence>
<dbReference type="CDD" id="cd09274">
    <property type="entry name" value="RNase_HI_RT_Ty3"/>
    <property type="match status" value="1"/>
</dbReference>
<dbReference type="GO" id="GO:0003676">
    <property type="term" value="F:nucleic acid binding"/>
    <property type="evidence" value="ECO:0007669"/>
    <property type="project" value="InterPro"/>
</dbReference>
<evidence type="ECO:0000259" key="8">
    <source>
        <dbReference type="Pfam" id="PF24626"/>
    </source>
</evidence>
<dbReference type="AlphaFoldDB" id="A0A061FJM6"/>
<dbReference type="InParanoid" id="A0A061FJM6"/>
<keyword evidence="6" id="KW-0695">RNA-directed DNA polymerase</keyword>
<gene>
    <name evidence="9" type="ORF">TCM_035825</name>
</gene>
<feature type="domain" description="Reverse transcriptase RNase H-like" evidence="7">
    <location>
        <begin position="5"/>
        <end position="79"/>
    </location>
</feature>
<sequence length="356" mass="41800">MQNGRVIAYVSRQLKRHEQNYPTHDLEMAVIVFALKIWRHYLYEESFEIYTDHKSLKSIFLQRDLNLRQCRWMELLKDYDCIIQYHPGKVNIVADTLSRKSMGTLAHLSAERRSIVCEWKSLGCMGLRLIFMGLVSLLLIFERGYDLIWVIVDQLTKSAYFIPVKTNYGSGKYAKVYIDYIMRLHGVPMTIVSDRRPQFTNKFWRSLDEALGPRLNCITTIILKQMVSPLKQSKRFRKKGKLSLRYIGPFEILERIGLTAYRLALPMELACVNPTFHVSMLRKHVKDSTHVIRYDLVTLDEGLTFEEQLVAILDRQVKQLCSKEVASIKILWQSRSVEKATKEPEEEMKKKYPHLF</sequence>
<dbReference type="SUPFAM" id="SSF56672">
    <property type="entry name" value="DNA/RNA polymerases"/>
    <property type="match status" value="1"/>
</dbReference>
<dbReference type="GO" id="GO:0003964">
    <property type="term" value="F:RNA-directed DNA polymerase activity"/>
    <property type="evidence" value="ECO:0007669"/>
    <property type="project" value="UniProtKB-KW"/>
</dbReference>
<keyword evidence="3" id="KW-0540">Nuclease</keyword>
<evidence type="ECO:0000256" key="2">
    <source>
        <dbReference type="ARBA" id="ARBA00022695"/>
    </source>
</evidence>
<dbReference type="PANTHER" id="PTHR34072:SF59">
    <property type="entry name" value="CCHC-TYPE INTEGRASE"/>
    <property type="match status" value="1"/>
</dbReference>
<dbReference type="Pfam" id="PF17917">
    <property type="entry name" value="RT_RNaseH"/>
    <property type="match status" value="1"/>
</dbReference>
<keyword evidence="4" id="KW-0255">Endonuclease</keyword>
<evidence type="ECO:0000256" key="6">
    <source>
        <dbReference type="ARBA" id="ARBA00022918"/>
    </source>
</evidence>
<evidence type="ECO:0000259" key="7">
    <source>
        <dbReference type="Pfam" id="PF17917"/>
    </source>
</evidence>
<organism evidence="9 10">
    <name type="scientific">Theobroma cacao</name>
    <name type="common">Cacao</name>
    <name type="synonym">Cocoa</name>
    <dbReference type="NCBI Taxonomy" id="3641"/>
    <lineage>
        <taxon>Eukaryota</taxon>
        <taxon>Viridiplantae</taxon>
        <taxon>Streptophyta</taxon>
        <taxon>Embryophyta</taxon>
        <taxon>Tracheophyta</taxon>
        <taxon>Spermatophyta</taxon>
        <taxon>Magnoliopsida</taxon>
        <taxon>eudicotyledons</taxon>
        <taxon>Gunneridae</taxon>
        <taxon>Pentapetalae</taxon>
        <taxon>rosids</taxon>
        <taxon>malvids</taxon>
        <taxon>Malvales</taxon>
        <taxon>Malvaceae</taxon>
        <taxon>Byttnerioideae</taxon>
        <taxon>Theobroma</taxon>
    </lineage>
</organism>
<keyword evidence="1" id="KW-0808">Transferase</keyword>
<keyword evidence="10" id="KW-1185">Reference proteome</keyword>
<feature type="domain" description="Tf2-1-like SH3-like" evidence="8">
    <location>
        <begin position="230"/>
        <end position="284"/>
    </location>
</feature>
<dbReference type="InterPro" id="IPR043502">
    <property type="entry name" value="DNA/RNA_pol_sf"/>
</dbReference>
<dbReference type="Pfam" id="PF24626">
    <property type="entry name" value="SH3_Tf2-1"/>
    <property type="match status" value="1"/>
</dbReference>
<dbReference type="InterPro" id="IPR036397">
    <property type="entry name" value="RNaseH_sf"/>
</dbReference>